<reference evidence="2 3" key="1">
    <citation type="submission" date="2012-06" db="EMBL/GenBank/DDBJ databases">
        <title>Finished chromosome of genome of Cylindrospermum stagnale PCC 7417.</title>
        <authorList>
            <consortium name="US DOE Joint Genome Institute"/>
            <person name="Gugger M."/>
            <person name="Coursin T."/>
            <person name="Rippka R."/>
            <person name="Tandeau De Marsac N."/>
            <person name="Huntemann M."/>
            <person name="Wei C.-L."/>
            <person name="Han J."/>
            <person name="Detter J.C."/>
            <person name="Han C."/>
            <person name="Tapia R."/>
            <person name="Chen A."/>
            <person name="Kyrpides N."/>
            <person name="Mavromatis K."/>
            <person name="Markowitz V."/>
            <person name="Szeto E."/>
            <person name="Ivanova N."/>
            <person name="Pagani I."/>
            <person name="Pati A."/>
            <person name="Goodwin L."/>
            <person name="Nordberg H.P."/>
            <person name="Cantor M.N."/>
            <person name="Hua S.X."/>
            <person name="Woyke T."/>
            <person name="Kerfeld C.A."/>
        </authorList>
    </citation>
    <scope>NUCLEOTIDE SEQUENCE [LARGE SCALE GENOMIC DNA]</scope>
    <source>
        <strain evidence="2 3">PCC 7417</strain>
    </source>
</reference>
<dbReference type="EMBL" id="CP003642">
    <property type="protein sequence ID" value="AFZ25092.1"/>
    <property type="molecule type" value="Genomic_DNA"/>
</dbReference>
<evidence type="ECO:0000256" key="1">
    <source>
        <dbReference type="SAM" id="MobiDB-lite"/>
    </source>
</evidence>
<evidence type="ECO:0000313" key="3">
    <source>
        <dbReference type="Proteomes" id="UP000010475"/>
    </source>
</evidence>
<dbReference type="HOGENOM" id="CLU_2863345_0_0_3"/>
<dbReference type="eggNOG" id="ENOG5030QF3">
    <property type="taxonomic scope" value="Bacteria"/>
</dbReference>
<sequence>MYEAENKASQESKVMFYTVRKEKRWHQPNSPPTKTPHTSKPSEVEAMNKKSSKFAKIKTTEYIRNTRQVYYLDRRLFF</sequence>
<evidence type="ECO:0000313" key="2">
    <source>
        <dbReference type="EMBL" id="AFZ25092.1"/>
    </source>
</evidence>
<gene>
    <name evidence="2" type="ORF">Cylst_2919</name>
</gene>
<organism evidence="2 3">
    <name type="scientific">Cylindrospermum stagnale PCC 7417</name>
    <dbReference type="NCBI Taxonomy" id="56107"/>
    <lineage>
        <taxon>Bacteria</taxon>
        <taxon>Bacillati</taxon>
        <taxon>Cyanobacteriota</taxon>
        <taxon>Cyanophyceae</taxon>
        <taxon>Nostocales</taxon>
        <taxon>Nostocaceae</taxon>
        <taxon>Cylindrospermum</taxon>
    </lineage>
</organism>
<dbReference type="RefSeq" id="WP_015208345.1">
    <property type="nucleotide sequence ID" value="NC_019757.1"/>
</dbReference>
<dbReference type="KEGG" id="csg:Cylst_2919"/>
<dbReference type="AlphaFoldDB" id="K9X031"/>
<dbReference type="Proteomes" id="UP000010475">
    <property type="component" value="Chromosome"/>
</dbReference>
<accession>K9X031</accession>
<protein>
    <submittedName>
        <fullName evidence="2">Uncharacterized protein</fullName>
    </submittedName>
</protein>
<name>K9X031_9NOST</name>
<keyword evidence="3" id="KW-1185">Reference proteome</keyword>
<feature type="region of interest" description="Disordered" evidence="1">
    <location>
        <begin position="22"/>
        <end position="50"/>
    </location>
</feature>
<proteinExistence type="predicted"/>